<keyword evidence="2" id="KW-1133">Transmembrane helix</keyword>
<organism evidence="3 4">
    <name type="scientific">Caenorhabditis bovis</name>
    <dbReference type="NCBI Taxonomy" id="2654633"/>
    <lineage>
        <taxon>Eukaryota</taxon>
        <taxon>Metazoa</taxon>
        <taxon>Ecdysozoa</taxon>
        <taxon>Nematoda</taxon>
        <taxon>Chromadorea</taxon>
        <taxon>Rhabditida</taxon>
        <taxon>Rhabditina</taxon>
        <taxon>Rhabditomorpha</taxon>
        <taxon>Rhabditoidea</taxon>
        <taxon>Rhabditidae</taxon>
        <taxon>Peloderinae</taxon>
        <taxon>Caenorhabditis</taxon>
    </lineage>
</organism>
<protein>
    <submittedName>
        <fullName evidence="3">Uncharacterized protein</fullName>
    </submittedName>
</protein>
<feature type="compositionally biased region" description="Low complexity" evidence="1">
    <location>
        <begin position="649"/>
        <end position="660"/>
    </location>
</feature>
<feature type="region of interest" description="Disordered" evidence="1">
    <location>
        <begin position="1"/>
        <end position="39"/>
    </location>
</feature>
<name>A0A8S1EY48_9PELO</name>
<dbReference type="Proteomes" id="UP000494206">
    <property type="component" value="Unassembled WGS sequence"/>
</dbReference>
<feature type="region of interest" description="Disordered" evidence="1">
    <location>
        <begin position="736"/>
        <end position="756"/>
    </location>
</feature>
<evidence type="ECO:0000313" key="4">
    <source>
        <dbReference type="Proteomes" id="UP000494206"/>
    </source>
</evidence>
<feature type="region of interest" description="Disordered" evidence="1">
    <location>
        <begin position="129"/>
        <end position="168"/>
    </location>
</feature>
<dbReference type="EMBL" id="CADEPM010000004">
    <property type="protein sequence ID" value="CAB3404623.1"/>
    <property type="molecule type" value="Genomic_DNA"/>
</dbReference>
<feature type="transmembrane region" description="Helical" evidence="2">
    <location>
        <begin position="185"/>
        <end position="208"/>
    </location>
</feature>
<reference evidence="3 4" key="1">
    <citation type="submission" date="2020-04" db="EMBL/GenBank/DDBJ databases">
        <authorList>
            <person name="Laetsch R D."/>
            <person name="Stevens L."/>
            <person name="Kumar S."/>
            <person name="Blaxter L. M."/>
        </authorList>
    </citation>
    <scope>NUCLEOTIDE SEQUENCE [LARGE SCALE GENOMIC DNA]</scope>
</reference>
<feature type="compositionally biased region" description="Polar residues" evidence="1">
    <location>
        <begin position="27"/>
        <end position="39"/>
    </location>
</feature>
<feature type="region of interest" description="Disordered" evidence="1">
    <location>
        <begin position="482"/>
        <end position="660"/>
    </location>
</feature>
<accession>A0A8S1EY48</accession>
<evidence type="ECO:0000256" key="2">
    <source>
        <dbReference type="SAM" id="Phobius"/>
    </source>
</evidence>
<keyword evidence="2" id="KW-0472">Membrane</keyword>
<feature type="compositionally biased region" description="Polar residues" evidence="1">
    <location>
        <begin position="561"/>
        <end position="583"/>
    </location>
</feature>
<feature type="region of interest" description="Disordered" evidence="1">
    <location>
        <begin position="60"/>
        <end position="92"/>
    </location>
</feature>
<sequence length="756" mass="83517">MARPGQIVTQFPALDHEPRGQGPPPSYRNSAATEDTWSTVSGSGINIQAMGKRRSSWNNLVQVGGDPMVNKQPPPRPQAPQTTTTFSVGSRASSEMGIPTVFSTQFTAHGQAMPMQKVYSNEPQLVSVPRPAGTIPSHSVAGSRAPSVITGGSNPSPPLSHSKSDKPKRNRLQDCKRFFSGKKTICCICLFLVLIIAAIIAIVLSQVLPNPTKATFNWIAPQMFTNGQNASSLIEMEAKDQRIRFHMTGAAPMKGNFISYYDFNNNQVVTIDQSLQVSGKNLYCFISPMDRSTMPNQKQVRRAAKNSITRNQQTEGWQENWTWLPSPVQLASGATNMFNPPIPECNGSRIVQLQQTSDQKNRPCSDCYDFCLPDYGIMRDSAKNNEEYLNVVRRNCFYLFVPEWRTYAQAKSIEQNQQDFENYYRNRQHMQVSYNGNNQNAGRWISLSGVPKAMMNATGNLIGQLGNSVDQFRHNMYGAIAGQQQQPQQPQQQQFGYGQQPGYQQNANQMPQQQQQGYQNGFNNGQPQQQPTQGYHPAVNGVVNLNGVNGNNGNTVYNANIPQQHQNQFQPDVNSQQNQNPSAISPDPRRNAPYSSYPSGVNSGYSSDPRQVSSGNTGHQGAMNGFGALPSYQTSRYGFTSQVSTDPRNSQNNNHNPNQNQQKVIGTVLNEFGNPVNINAATPIPYASIQTSQGLAPTPPRTVPFGAQHAGGYQPNVMQNQNGGYRVDAEPINYNVPTYQQPLRPDTVGRPGRIFK</sequence>
<keyword evidence="2" id="KW-0812">Transmembrane</keyword>
<feature type="compositionally biased region" description="Polar residues" evidence="1">
    <location>
        <begin position="593"/>
        <end position="619"/>
    </location>
</feature>
<proteinExistence type="predicted"/>
<dbReference type="AlphaFoldDB" id="A0A8S1EY48"/>
<keyword evidence="4" id="KW-1185">Reference proteome</keyword>
<feature type="compositionally biased region" description="Low complexity" evidence="1">
    <location>
        <begin position="482"/>
        <end position="560"/>
    </location>
</feature>
<gene>
    <name evidence="3" type="ORF">CBOVIS_LOCUS6925</name>
</gene>
<evidence type="ECO:0000313" key="3">
    <source>
        <dbReference type="EMBL" id="CAB3404623.1"/>
    </source>
</evidence>
<evidence type="ECO:0000256" key="1">
    <source>
        <dbReference type="SAM" id="MobiDB-lite"/>
    </source>
</evidence>
<comment type="caution">
    <text evidence="3">The sequence shown here is derived from an EMBL/GenBank/DDBJ whole genome shotgun (WGS) entry which is preliminary data.</text>
</comment>
<dbReference type="OrthoDB" id="5869318at2759"/>
<feature type="compositionally biased region" description="Polar residues" evidence="1">
    <location>
        <begin position="631"/>
        <end position="648"/>
    </location>
</feature>